<name>A0A139WX68_9CYAN</name>
<evidence type="ECO:0000313" key="1">
    <source>
        <dbReference type="EMBL" id="KYC37003.1"/>
    </source>
</evidence>
<evidence type="ECO:0000313" key="2">
    <source>
        <dbReference type="Proteomes" id="UP000076925"/>
    </source>
</evidence>
<reference evidence="1 2" key="1">
    <citation type="journal article" date="2013" name="Genome Biol. Evol.">
        <title>Genomes of Stigonematalean cyanobacteria (subsection V) and the evolution of oxygenic photosynthesis from prokaryotes to plastids.</title>
        <authorList>
            <person name="Dagan T."/>
            <person name="Roettger M."/>
            <person name="Stucken K."/>
            <person name="Landan G."/>
            <person name="Koch R."/>
            <person name="Major P."/>
            <person name="Gould S.B."/>
            <person name="Goremykin V.V."/>
            <person name="Rippka R."/>
            <person name="Tandeau de Marsac N."/>
            <person name="Gugger M."/>
            <person name="Lockhart P.J."/>
            <person name="Allen J.F."/>
            <person name="Brune I."/>
            <person name="Maus I."/>
            <person name="Puhler A."/>
            <person name="Martin W.F."/>
        </authorList>
    </citation>
    <scope>NUCLEOTIDE SEQUENCE [LARGE SCALE GENOMIC DNA]</scope>
    <source>
        <strain evidence="1 2">PCC 7110</strain>
    </source>
</reference>
<dbReference type="RefSeq" id="WP_017744273.1">
    <property type="nucleotide sequence ID" value="NZ_KQ976354.1"/>
</dbReference>
<gene>
    <name evidence="1" type="ORF">WA1_46005</name>
</gene>
<protein>
    <submittedName>
        <fullName evidence="1">Uncharacterized protein</fullName>
    </submittedName>
</protein>
<comment type="caution">
    <text evidence="1">The sequence shown here is derived from an EMBL/GenBank/DDBJ whole genome shotgun (WGS) entry which is preliminary data.</text>
</comment>
<accession>A0A139WX68</accession>
<proteinExistence type="predicted"/>
<sequence length="73" mass="8780">MIIKRKTFFDFSRSRTLHYSAWEERTTQNVPIDFKPVWKEAIYNNSRGDIIKMEDVWVGDVSTPPIEFRLFQP</sequence>
<organism evidence="1 2">
    <name type="scientific">Scytonema hofmannii PCC 7110</name>
    <dbReference type="NCBI Taxonomy" id="128403"/>
    <lineage>
        <taxon>Bacteria</taxon>
        <taxon>Bacillati</taxon>
        <taxon>Cyanobacteriota</taxon>
        <taxon>Cyanophyceae</taxon>
        <taxon>Nostocales</taxon>
        <taxon>Scytonemataceae</taxon>
        <taxon>Scytonema</taxon>
    </lineage>
</organism>
<dbReference type="EMBL" id="ANNX02000047">
    <property type="protein sequence ID" value="KYC37003.1"/>
    <property type="molecule type" value="Genomic_DNA"/>
</dbReference>
<dbReference type="AlphaFoldDB" id="A0A139WX68"/>
<dbReference type="Proteomes" id="UP000076925">
    <property type="component" value="Unassembled WGS sequence"/>
</dbReference>
<keyword evidence="2" id="KW-1185">Reference proteome</keyword>